<reference evidence="6" key="1">
    <citation type="journal article" date="2020" name="Phytopathology">
        <title>Genome Sequence Resources of Colletotrichum truncatum, C. plurivorum, C. musicola, and C. sojae: Four Species Pathogenic to Soybean (Glycine max).</title>
        <authorList>
            <person name="Rogerio F."/>
            <person name="Boufleur T.R."/>
            <person name="Ciampi-Guillardi M."/>
            <person name="Sukno S.A."/>
            <person name="Thon M.R."/>
            <person name="Massola Junior N.S."/>
            <person name="Baroncelli R."/>
        </authorList>
    </citation>
    <scope>NUCLEOTIDE SEQUENCE</scope>
    <source>
        <strain evidence="6">LFN00145</strain>
    </source>
</reference>
<dbReference type="InterPro" id="IPR051219">
    <property type="entry name" value="Heterochromatin_chromo-domain"/>
</dbReference>
<feature type="domain" description="Chromo" evidence="5">
    <location>
        <begin position="44"/>
        <end position="105"/>
    </location>
</feature>
<feature type="region of interest" description="Disordered" evidence="4">
    <location>
        <begin position="1"/>
        <end position="44"/>
    </location>
</feature>
<evidence type="ECO:0000256" key="3">
    <source>
        <dbReference type="ARBA" id="ARBA00023242"/>
    </source>
</evidence>
<dbReference type="InterPro" id="IPR016197">
    <property type="entry name" value="Chromo-like_dom_sf"/>
</dbReference>
<evidence type="ECO:0000259" key="5">
    <source>
        <dbReference type="PROSITE" id="PS50013"/>
    </source>
</evidence>
<feature type="domain" description="Chromo" evidence="5">
    <location>
        <begin position="115"/>
        <end position="166"/>
    </location>
</feature>
<evidence type="ECO:0000313" key="7">
    <source>
        <dbReference type="Proteomes" id="UP000654918"/>
    </source>
</evidence>
<dbReference type="SUPFAM" id="SSF54160">
    <property type="entry name" value="Chromo domain-like"/>
    <property type="match status" value="2"/>
</dbReference>
<protein>
    <submittedName>
        <fullName evidence="6">Chromodomain protein</fullName>
    </submittedName>
</protein>
<dbReference type="CDD" id="cd00024">
    <property type="entry name" value="CD_CSD"/>
    <property type="match status" value="2"/>
</dbReference>
<keyword evidence="7" id="KW-1185">Reference proteome</keyword>
<accession>A0A8H6MUW8</accession>
<dbReference type="GO" id="GO:0005634">
    <property type="term" value="C:nucleus"/>
    <property type="evidence" value="ECO:0007669"/>
    <property type="project" value="UniProtKB-SubCell"/>
</dbReference>
<dbReference type="PANTHER" id="PTHR22812">
    <property type="entry name" value="CHROMOBOX PROTEIN"/>
    <property type="match status" value="1"/>
</dbReference>
<dbReference type="InterPro" id="IPR000953">
    <property type="entry name" value="Chromo/chromo_shadow_dom"/>
</dbReference>
<dbReference type="PROSITE" id="PS50013">
    <property type="entry name" value="CHROMO_2"/>
    <property type="match status" value="2"/>
</dbReference>
<dbReference type="SMART" id="SM00298">
    <property type="entry name" value="CHROMO"/>
    <property type="match status" value="2"/>
</dbReference>
<gene>
    <name evidence="6" type="ORF">CPLU01_15432</name>
</gene>
<evidence type="ECO:0000256" key="1">
    <source>
        <dbReference type="ARBA" id="ARBA00004123"/>
    </source>
</evidence>
<proteinExistence type="predicted"/>
<feature type="compositionally biased region" description="Polar residues" evidence="4">
    <location>
        <begin position="19"/>
        <end position="32"/>
    </location>
</feature>
<comment type="subcellular location">
    <subcellularLocation>
        <location evidence="1">Nucleus</location>
    </subcellularLocation>
</comment>
<dbReference type="Gene3D" id="2.40.50.40">
    <property type="match status" value="2"/>
</dbReference>
<evidence type="ECO:0000313" key="6">
    <source>
        <dbReference type="EMBL" id="KAF6809867.1"/>
    </source>
</evidence>
<dbReference type="AlphaFoldDB" id="A0A8H6MUW8"/>
<dbReference type="GO" id="GO:0006338">
    <property type="term" value="P:chromatin remodeling"/>
    <property type="evidence" value="ECO:0007669"/>
    <property type="project" value="UniProtKB-ARBA"/>
</dbReference>
<comment type="caution">
    <text evidence="6">The sequence shown here is derived from an EMBL/GenBank/DDBJ whole genome shotgun (WGS) entry which is preliminary data.</text>
</comment>
<keyword evidence="3" id="KW-0539">Nucleus</keyword>
<evidence type="ECO:0000256" key="2">
    <source>
        <dbReference type="ARBA" id="ARBA00011353"/>
    </source>
</evidence>
<comment type="subunit">
    <text evidence="2">Component of the NuA4 histone acetyltransferase complex.</text>
</comment>
<dbReference type="EMBL" id="WIGO01000520">
    <property type="protein sequence ID" value="KAF6809867.1"/>
    <property type="molecule type" value="Genomic_DNA"/>
</dbReference>
<dbReference type="Proteomes" id="UP000654918">
    <property type="component" value="Unassembled WGS sequence"/>
</dbReference>
<evidence type="ECO:0000256" key="4">
    <source>
        <dbReference type="SAM" id="MobiDB-lite"/>
    </source>
</evidence>
<organism evidence="6 7">
    <name type="scientific">Colletotrichum plurivorum</name>
    <dbReference type="NCBI Taxonomy" id="2175906"/>
    <lineage>
        <taxon>Eukaryota</taxon>
        <taxon>Fungi</taxon>
        <taxon>Dikarya</taxon>
        <taxon>Ascomycota</taxon>
        <taxon>Pezizomycotina</taxon>
        <taxon>Sordariomycetes</taxon>
        <taxon>Hypocreomycetidae</taxon>
        <taxon>Glomerellales</taxon>
        <taxon>Glomerellaceae</taxon>
        <taxon>Colletotrichum</taxon>
        <taxon>Colletotrichum orchidearum species complex</taxon>
    </lineage>
</organism>
<sequence length="166" mass="18952">MPRQAQSKTESDGPEPAGPSNQDGDITRQGQRATPEGEEPEKEYRVESILNHKAEDGEVYLLVQWGDEYAQGAPTWEPEGQLWQGCRHLVLRYWAPKNVNTRTKRLGLHRYNGPFTVSQILGEKIVDGSKHYRVEWVGYQAKSWEEASNLPEDSIVDWEANRDSQS</sequence>
<name>A0A8H6MUW8_9PEZI</name>